<keyword evidence="2" id="KW-1185">Reference proteome</keyword>
<name>A0A6M5YMA2_9BACT</name>
<dbReference type="Proteomes" id="UP000503447">
    <property type="component" value="Chromosome"/>
</dbReference>
<dbReference type="RefSeq" id="WP_171470150.1">
    <property type="nucleotide sequence ID" value="NZ_CP053452.2"/>
</dbReference>
<protein>
    <submittedName>
        <fullName evidence="1">Uncharacterized protein</fullName>
    </submittedName>
</protein>
<dbReference type="AlphaFoldDB" id="A0A6M5YMA2"/>
<dbReference type="KEGG" id="ftj:FTUN_1591"/>
<dbReference type="EMBL" id="CP053452">
    <property type="protein sequence ID" value="QJW94072.1"/>
    <property type="molecule type" value="Genomic_DNA"/>
</dbReference>
<organism evidence="1 2">
    <name type="scientific">Frigoriglobus tundricola</name>
    <dbReference type="NCBI Taxonomy" id="2774151"/>
    <lineage>
        <taxon>Bacteria</taxon>
        <taxon>Pseudomonadati</taxon>
        <taxon>Planctomycetota</taxon>
        <taxon>Planctomycetia</taxon>
        <taxon>Gemmatales</taxon>
        <taxon>Gemmataceae</taxon>
        <taxon>Frigoriglobus</taxon>
    </lineage>
</organism>
<evidence type="ECO:0000313" key="1">
    <source>
        <dbReference type="EMBL" id="QJW94072.1"/>
    </source>
</evidence>
<accession>A0A6M5YMA2</accession>
<sequence>MELSVLVQQTGNDRFRAWCDSPIAASAEGTTRDEALANLRTEIGTKTRGVEVVRLAIPNGSADDPLGTVGDEQSNDPESIAAWIAAFDAIPPLQMTADEEAVWMTERRARSHRDAGAIDRFASELPGATE</sequence>
<reference evidence="2" key="1">
    <citation type="submission" date="2020-05" db="EMBL/GenBank/DDBJ databases">
        <title>Frigoriglobus tundricola gen. nov., sp. nov., a psychrotolerant cellulolytic planctomycete of the family Gemmataceae with two divergent copies of 16S rRNA gene.</title>
        <authorList>
            <person name="Kulichevskaya I.S."/>
            <person name="Ivanova A.A."/>
            <person name="Naumoff D.G."/>
            <person name="Beletsky A.V."/>
            <person name="Rijpstra W.I.C."/>
            <person name="Sinninghe Damste J.S."/>
            <person name="Mardanov A.V."/>
            <person name="Ravin N.V."/>
            <person name="Dedysh S.N."/>
        </authorList>
    </citation>
    <scope>NUCLEOTIDE SEQUENCE [LARGE SCALE GENOMIC DNA]</scope>
    <source>
        <strain evidence="2">PL17</strain>
    </source>
</reference>
<proteinExistence type="predicted"/>
<evidence type="ECO:0000313" key="2">
    <source>
        <dbReference type="Proteomes" id="UP000503447"/>
    </source>
</evidence>
<gene>
    <name evidence="1" type="ORF">FTUN_1591</name>
</gene>